<evidence type="ECO:0000256" key="2">
    <source>
        <dbReference type="ARBA" id="ARBA00022741"/>
    </source>
</evidence>
<evidence type="ECO:0000313" key="7">
    <source>
        <dbReference type="EMBL" id="QPC43359.1"/>
    </source>
</evidence>
<evidence type="ECO:0000313" key="8">
    <source>
        <dbReference type="Proteomes" id="UP000593594"/>
    </source>
</evidence>
<dbReference type="GO" id="GO:0004140">
    <property type="term" value="F:dephospho-CoA kinase activity"/>
    <property type="evidence" value="ECO:0007669"/>
    <property type="project" value="UniProtKB-UniRule"/>
</dbReference>
<dbReference type="PROSITE" id="PS51219">
    <property type="entry name" value="DPCK"/>
    <property type="match status" value="1"/>
</dbReference>
<accession>A0A7S8C4Q3</accession>
<dbReference type="PANTHER" id="PTHR10695">
    <property type="entry name" value="DEPHOSPHO-COA KINASE-RELATED"/>
    <property type="match status" value="1"/>
</dbReference>
<name>A0A7S8C4Q3_9HYPH</name>
<reference evidence="7 8" key="1">
    <citation type="submission" date="2020-06" db="EMBL/GenBank/DDBJ databases">
        <title>Genome sequence of 2 isolates from Red Sea Mangroves.</title>
        <authorList>
            <person name="Sefrji F."/>
            <person name="Michoud G."/>
            <person name="Merlino G."/>
            <person name="Daffonchio D."/>
        </authorList>
    </citation>
    <scope>NUCLEOTIDE SEQUENCE [LARGE SCALE GENOMIC DNA]</scope>
    <source>
        <strain evidence="7 8">R1DC25</strain>
    </source>
</reference>
<dbReference type="EMBL" id="CP058214">
    <property type="protein sequence ID" value="QPC43359.1"/>
    <property type="molecule type" value="Genomic_DNA"/>
</dbReference>
<dbReference type="UniPathway" id="UPA00241">
    <property type="reaction ID" value="UER00356"/>
</dbReference>
<dbReference type="KEGG" id="kmn:HW532_12040"/>
<keyword evidence="2 5" id="KW-0547">Nucleotide-binding</keyword>
<dbReference type="HAMAP" id="MF_00376">
    <property type="entry name" value="Dephospho_CoA_kinase"/>
    <property type="match status" value="1"/>
</dbReference>
<evidence type="ECO:0000256" key="3">
    <source>
        <dbReference type="ARBA" id="ARBA00022840"/>
    </source>
</evidence>
<dbReference type="GO" id="GO:0005524">
    <property type="term" value="F:ATP binding"/>
    <property type="evidence" value="ECO:0007669"/>
    <property type="project" value="UniProtKB-UniRule"/>
</dbReference>
<dbReference type="Gene3D" id="3.40.50.300">
    <property type="entry name" value="P-loop containing nucleotide triphosphate hydrolases"/>
    <property type="match status" value="1"/>
</dbReference>
<dbReference type="AlphaFoldDB" id="A0A7S8C4Q3"/>
<protein>
    <recommendedName>
        <fullName evidence="5 6">Dephospho-CoA kinase</fullName>
        <ecNumber evidence="5 6">2.7.1.24</ecNumber>
    </recommendedName>
    <alternativeName>
        <fullName evidence="5">Dephosphocoenzyme A kinase</fullName>
    </alternativeName>
</protein>
<keyword evidence="4 5" id="KW-0173">Coenzyme A biosynthesis</keyword>
<dbReference type="Pfam" id="PF01121">
    <property type="entry name" value="CoaE"/>
    <property type="match status" value="1"/>
</dbReference>
<feature type="binding site" evidence="5">
    <location>
        <begin position="11"/>
        <end position="16"/>
    </location>
    <ligand>
        <name>ATP</name>
        <dbReference type="ChEBI" id="CHEBI:30616"/>
    </ligand>
</feature>
<dbReference type="GO" id="GO:0015937">
    <property type="term" value="P:coenzyme A biosynthetic process"/>
    <property type="evidence" value="ECO:0007669"/>
    <property type="project" value="UniProtKB-UniRule"/>
</dbReference>
<keyword evidence="5" id="KW-0963">Cytoplasm</keyword>
<evidence type="ECO:0000256" key="6">
    <source>
        <dbReference type="NCBIfam" id="TIGR00152"/>
    </source>
</evidence>
<evidence type="ECO:0000256" key="4">
    <source>
        <dbReference type="ARBA" id="ARBA00022993"/>
    </source>
</evidence>
<gene>
    <name evidence="5" type="primary">coaE</name>
    <name evidence="7" type="ORF">HW532_12040</name>
</gene>
<organism evidence="7 8">
    <name type="scientific">Kaustia mangrovi</name>
    <dbReference type="NCBI Taxonomy" id="2593653"/>
    <lineage>
        <taxon>Bacteria</taxon>
        <taxon>Pseudomonadati</taxon>
        <taxon>Pseudomonadota</taxon>
        <taxon>Alphaproteobacteria</taxon>
        <taxon>Hyphomicrobiales</taxon>
        <taxon>Parvibaculaceae</taxon>
        <taxon>Kaustia</taxon>
    </lineage>
</organism>
<keyword evidence="5 7" id="KW-0808">Transferase</keyword>
<keyword evidence="8" id="KW-1185">Reference proteome</keyword>
<sequence>MIVLGLTGSIAMGKSETARMFRELGVPVFDADAAVHALYAEGGAAVGPVAEAFPGAVSDGAVDREALAARVLGDGEAIARLEAIVHPLVRDAERAFLDKARREKAPLAVLDIPLLFETGGEGRVDRIVVVSAPADLQRERALARPGMTQEKLDAILARQVPDAEKRRRADFVVDSSRGLEDAFDQVRGIVEQLTAMPGPDRTRE</sequence>
<dbReference type="SUPFAM" id="SSF52540">
    <property type="entry name" value="P-loop containing nucleoside triphosphate hydrolases"/>
    <property type="match status" value="1"/>
</dbReference>
<dbReference type="InterPro" id="IPR027417">
    <property type="entry name" value="P-loop_NTPase"/>
</dbReference>
<dbReference type="InterPro" id="IPR001977">
    <property type="entry name" value="Depp_CoAkinase"/>
</dbReference>
<comment type="pathway">
    <text evidence="5">Cofactor biosynthesis; coenzyme A biosynthesis; CoA from (R)-pantothenate: step 5/5.</text>
</comment>
<dbReference type="Proteomes" id="UP000593594">
    <property type="component" value="Chromosome"/>
</dbReference>
<keyword evidence="3 5" id="KW-0067">ATP-binding</keyword>
<evidence type="ECO:0000256" key="5">
    <source>
        <dbReference type="HAMAP-Rule" id="MF_00376"/>
    </source>
</evidence>
<dbReference type="RefSeq" id="WP_213160721.1">
    <property type="nucleotide sequence ID" value="NZ_CP058214.1"/>
</dbReference>
<proteinExistence type="inferred from homology"/>
<keyword evidence="5 7" id="KW-0418">Kinase</keyword>
<dbReference type="NCBIfam" id="TIGR00152">
    <property type="entry name" value="dephospho-CoA kinase"/>
    <property type="match status" value="1"/>
</dbReference>
<dbReference type="PANTHER" id="PTHR10695:SF46">
    <property type="entry name" value="BIFUNCTIONAL COENZYME A SYNTHASE-RELATED"/>
    <property type="match status" value="1"/>
</dbReference>
<dbReference type="EC" id="2.7.1.24" evidence="5 6"/>
<comment type="function">
    <text evidence="5">Catalyzes the phosphorylation of the 3'-hydroxyl group of dephosphocoenzyme A to form coenzyme A.</text>
</comment>
<dbReference type="CDD" id="cd02022">
    <property type="entry name" value="DPCK"/>
    <property type="match status" value="1"/>
</dbReference>
<comment type="catalytic activity">
    <reaction evidence="5">
        <text>3'-dephospho-CoA + ATP = ADP + CoA + H(+)</text>
        <dbReference type="Rhea" id="RHEA:18245"/>
        <dbReference type="ChEBI" id="CHEBI:15378"/>
        <dbReference type="ChEBI" id="CHEBI:30616"/>
        <dbReference type="ChEBI" id="CHEBI:57287"/>
        <dbReference type="ChEBI" id="CHEBI:57328"/>
        <dbReference type="ChEBI" id="CHEBI:456216"/>
        <dbReference type="EC" id="2.7.1.24"/>
    </reaction>
</comment>
<comment type="subcellular location">
    <subcellularLocation>
        <location evidence="5">Cytoplasm</location>
    </subcellularLocation>
</comment>
<dbReference type="GO" id="GO:0005737">
    <property type="term" value="C:cytoplasm"/>
    <property type="evidence" value="ECO:0007669"/>
    <property type="project" value="UniProtKB-SubCell"/>
</dbReference>
<comment type="similarity">
    <text evidence="1 5">Belongs to the CoaE family.</text>
</comment>
<evidence type="ECO:0000256" key="1">
    <source>
        <dbReference type="ARBA" id="ARBA00009018"/>
    </source>
</evidence>